<feature type="domain" description="NAD-dependent epimerase/dehydratase" evidence="2">
    <location>
        <begin position="3"/>
        <end position="212"/>
    </location>
</feature>
<dbReference type="PANTHER" id="PTHR11092">
    <property type="entry name" value="SUGAR NUCLEOTIDE EPIMERASE RELATED"/>
    <property type="match status" value="1"/>
</dbReference>
<proteinExistence type="inferred from homology"/>
<gene>
    <name evidence="4" type="ORF">KTN04_02790</name>
</gene>
<protein>
    <submittedName>
        <fullName evidence="4">TIGR01777 family oxidoreductase</fullName>
    </submittedName>
</protein>
<dbReference type="EMBL" id="JAHQZT010000002">
    <property type="protein sequence ID" value="MBV0932265.1"/>
    <property type="molecule type" value="Genomic_DNA"/>
</dbReference>
<dbReference type="NCBIfam" id="TIGR01777">
    <property type="entry name" value="yfcH"/>
    <property type="match status" value="1"/>
</dbReference>
<evidence type="ECO:0000259" key="2">
    <source>
        <dbReference type="Pfam" id="PF01370"/>
    </source>
</evidence>
<evidence type="ECO:0000313" key="5">
    <source>
        <dbReference type="Proteomes" id="UP000755551"/>
    </source>
</evidence>
<dbReference type="CDD" id="cd05242">
    <property type="entry name" value="SDR_a8"/>
    <property type="match status" value="1"/>
</dbReference>
<dbReference type="InterPro" id="IPR013549">
    <property type="entry name" value="DUF1731"/>
</dbReference>
<dbReference type="RefSeq" id="WP_217333679.1">
    <property type="nucleotide sequence ID" value="NZ_JAHQZT010000002.1"/>
</dbReference>
<reference evidence="4 5" key="1">
    <citation type="submission" date="2021-06" db="EMBL/GenBank/DDBJ databases">
        <title>Bacterium isolated from marine sediment.</title>
        <authorList>
            <person name="Zhu K.-L."/>
            <person name="Du Z.-J."/>
            <person name="Liang Q.-Y."/>
        </authorList>
    </citation>
    <scope>NUCLEOTIDE SEQUENCE [LARGE SCALE GENOMIC DNA]</scope>
    <source>
        <strain evidence="4 5">A346</strain>
    </source>
</reference>
<evidence type="ECO:0000313" key="4">
    <source>
        <dbReference type="EMBL" id="MBV0932265.1"/>
    </source>
</evidence>
<dbReference type="Pfam" id="PF08338">
    <property type="entry name" value="DUF1731"/>
    <property type="match status" value="1"/>
</dbReference>
<evidence type="ECO:0000256" key="1">
    <source>
        <dbReference type="ARBA" id="ARBA00009353"/>
    </source>
</evidence>
<comment type="caution">
    <text evidence="4">The sequence shown here is derived from an EMBL/GenBank/DDBJ whole genome shotgun (WGS) entry which is preliminary data.</text>
</comment>
<sequence>MRVLITGGSGFIGQALTHALTARGDQVVVLSRSPDRVPTHTGMVCVADLKEVQGQVDAVVNLAGAPIVDKRWTDARKQLLRDSRIETTRRLVDWIEQREQRPSVLVSGSAIGFYGSHLDEVLTESASVEAGFPHELCRDWEQSAMDAVKLGVRVCLIRTGVVLGRGGALSKMLPAFKLGLGGPIGSGAQWMSWIHRDDEVGAIIYLLDNPSLQGPFNLTAPEPVTNEVFSKTLGKVLGRPAFMRVPAVVMKVMLGEASELLVEGQRVVPANLNTAGYTFRYPQLEPALKQVLGQKPS</sequence>
<organism evidence="4 5">
    <name type="scientific">Marinobacterium weihaiense</name>
    <dbReference type="NCBI Taxonomy" id="2851016"/>
    <lineage>
        <taxon>Bacteria</taxon>
        <taxon>Pseudomonadati</taxon>
        <taxon>Pseudomonadota</taxon>
        <taxon>Gammaproteobacteria</taxon>
        <taxon>Oceanospirillales</taxon>
        <taxon>Oceanospirillaceae</taxon>
        <taxon>Marinobacterium</taxon>
    </lineage>
</organism>
<dbReference type="InterPro" id="IPR010099">
    <property type="entry name" value="SDR39U1"/>
</dbReference>
<dbReference type="Pfam" id="PF01370">
    <property type="entry name" value="Epimerase"/>
    <property type="match status" value="1"/>
</dbReference>
<accession>A0ABS6M7V1</accession>
<evidence type="ECO:0000259" key="3">
    <source>
        <dbReference type="Pfam" id="PF08338"/>
    </source>
</evidence>
<name>A0ABS6M7V1_9GAMM</name>
<dbReference type="Proteomes" id="UP000755551">
    <property type="component" value="Unassembled WGS sequence"/>
</dbReference>
<feature type="domain" description="DUF1731" evidence="3">
    <location>
        <begin position="245"/>
        <end position="291"/>
    </location>
</feature>
<keyword evidence="5" id="KW-1185">Reference proteome</keyword>
<dbReference type="InterPro" id="IPR001509">
    <property type="entry name" value="Epimerase_deHydtase"/>
</dbReference>
<comment type="similarity">
    <text evidence="1">Belongs to the NAD(P)-dependent epimerase/dehydratase family. SDR39U1 subfamily.</text>
</comment>
<dbReference type="PANTHER" id="PTHR11092:SF0">
    <property type="entry name" value="EPIMERASE FAMILY PROTEIN SDR39U1"/>
    <property type="match status" value="1"/>
</dbReference>